<feature type="compositionally biased region" description="Low complexity" evidence="1">
    <location>
        <begin position="27"/>
        <end position="49"/>
    </location>
</feature>
<proteinExistence type="predicted"/>
<keyword evidence="3" id="KW-1185">Reference proteome</keyword>
<evidence type="ECO:0000256" key="1">
    <source>
        <dbReference type="SAM" id="MobiDB-lite"/>
    </source>
</evidence>
<gene>
    <name evidence="2" type="ORF">G5C33_18625</name>
</gene>
<evidence type="ECO:0000313" key="3">
    <source>
        <dbReference type="Proteomes" id="UP000501568"/>
    </source>
</evidence>
<accession>A0A6G6YAK2</accession>
<dbReference type="EMBL" id="CP049109">
    <property type="protein sequence ID" value="QIG81603.1"/>
    <property type="molecule type" value="Genomic_DNA"/>
</dbReference>
<organism evidence="2 3">
    <name type="scientific">Stakelama tenebrarum</name>
    <dbReference type="NCBI Taxonomy" id="2711215"/>
    <lineage>
        <taxon>Bacteria</taxon>
        <taxon>Pseudomonadati</taxon>
        <taxon>Pseudomonadota</taxon>
        <taxon>Alphaproteobacteria</taxon>
        <taxon>Sphingomonadales</taxon>
        <taxon>Sphingomonadaceae</taxon>
        <taxon>Stakelama</taxon>
    </lineage>
</organism>
<sequence length="335" mass="35936">MRHRIFLAAPLAALTLHGCSQQPVPQDDSAAVPSPTPATTAGPGSPADPLTDWSRYRNARFDFVAQLPPGFSADPAPANDDGRVFRNGLVEFRVSGSHNALDRAFAAQVDAATEGLSDVQEIAALPGYWRGTGQDSAGNRVWLMLARPDSSRLVTARFAYPADRDAAFAATAERALKGVMLIAQQGPVGLRYDPAQHAAVETEVTLPPDHHQRHDALKLIARDRLDRIGETACRYGLSGREQRCTPGKEAGLAIAVADAPIGTIRSRIDTLRHQPSELAGRKGFRVVEGAEGQGASFAFVPLGERTAVVERMWRGDRDGNGFQAALRSIEIAYGS</sequence>
<feature type="region of interest" description="Disordered" evidence="1">
    <location>
        <begin position="20"/>
        <end position="51"/>
    </location>
</feature>
<dbReference type="KEGG" id="spzr:G5C33_18625"/>
<protein>
    <submittedName>
        <fullName evidence="2">Uncharacterized protein</fullName>
    </submittedName>
</protein>
<evidence type="ECO:0000313" key="2">
    <source>
        <dbReference type="EMBL" id="QIG81603.1"/>
    </source>
</evidence>
<dbReference type="Proteomes" id="UP000501568">
    <property type="component" value="Chromosome"/>
</dbReference>
<dbReference type="RefSeq" id="WP_165328530.1">
    <property type="nucleotide sequence ID" value="NZ_CP049109.1"/>
</dbReference>
<dbReference type="AlphaFoldDB" id="A0A6G6YAK2"/>
<name>A0A6G6YAK2_9SPHN</name>
<reference evidence="2 3" key="1">
    <citation type="submission" date="2020-02" db="EMBL/GenBank/DDBJ databases">
        <authorList>
            <person name="Zheng R.K."/>
            <person name="Sun C.M."/>
        </authorList>
    </citation>
    <scope>NUCLEOTIDE SEQUENCE [LARGE SCALE GENOMIC DNA]</scope>
    <source>
        <strain evidence="3">zrk23</strain>
    </source>
</reference>